<dbReference type="AlphaFoldDB" id="A0A7R9FXH0"/>
<organism evidence="2">
    <name type="scientific">Timema shepardi</name>
    <name type="common">Walking stick</name>
    <dbReference type="NCBI Taxonomy" id="629360"/>
    <lineage>
        <taxon>Eukaryota</taxon>
        <taxon>Metazoa</taxon>
        <taxon>Ecdysozoa</taxon>
        <taxon>Arthropoda</taxon>
        <taxon>Hexapoda</taxon>
        <taxon>Insecta</taxon>
        <taxon>Pterygota</taxon>
        <taxon>Neoptera</taxon>
        <taxon>Polyneoptera</taxon>
        <taxon>Phasmatodea</taxon>
        <taxon>Timematodea</taxon>
        <taxon>Timematoidea</taxon>
        <taxon>Timematidae</taxon>
        <taxon>Timema</taxon>
    </lineage>
</organism>
<protein>
    <submittedName>
        <fullName evidence="2">Uncharacterized protein</fullName>
    </submittedName>
</protein>
<keyword evidence="1" id="KW-0812">Transmembrane</keyword>
<keyword evidence="1" id="KW-1133">Transmembrane helix</keyword>
<evidence type="ECO:0000313" key="2">
    <source>
        <dbReference type="EMBL" id="CAD7258830.1"/>
    </source>
</evidence>
<reference evidence="2" key="1">
    <citation type="submission" date="2020-11" db="EMBL/GenBank/DDBJ databases">
        <authorList>
            <person name="Tran Van P."/>
        </authorList>
    </citation>
    <scope>NUCLEOTIDE SEQUENCE</scope>
</reference>
<sequence length="114" mass="12009">MDQYLDYIGGPAGALALTGVAAASAFYLASRPSPEKPLVELTCQSKLLPTSLLGTGILRFEFRSGVGARGVPEGRGNWLPASIGARLGRITTGVMCQERSGPRPTDWETILDCG</sequence>
<feature type="transmembrane region" description="Helical" evidence="1">
    <location>
        <begin position="12"/>
        <end position="29"/>
    </location>
</feature>
<keyword evidence="1" id="KW-0472">Membrane</keyword>
<dbReference type="EMBL" id="OC000978">
    <property type="protein sequence ID" value="CAD7258830.1"/>
    <property type="molecule type" value="Genomic_DNA"/>
</dbReference>
<gene>
    <name evidence="2" type="ORF">TSIB3V08_LOCUS3051</name>
</gene>
<proteinExistence type="predicted"/>
<name>A0A7R9FXH0_TIMSH</name>
<evidence type="ECO:0000256" key="1">
    <source>
        <dbReference type="SAM" id="Phobius"/>
    </source>
</evidence>
<accession>A0A7R9FXH0</accession>